<evidence type="ECO:0000313" key="14">
    <source>
        <dbReference type="Proteomes" id="UP000256345"/>
    </source>
</evidence>
<dbReference type="KEGG" id="age:AA314_00261"/>
<keyword evidence="2 8" id="KW-0808">Transferase</keyword>
<dbReference type="GO" id="GO:0005525">
    <property type="term" value="F:GTP binding"/>
    <property type="evidence" value="ECO:0007669"/>
    <property type="project" value="UniProtKB-UniRule"/>
</dbReference>
<dbReference type="Proteomes" id="UP000035579">
    <property type="component" value="Chromosome"/>
</dbReference>
<keyword evidence="12" id="KW-0548">Nucleotidyltransferase</keyword>
<evidence type="ECO:0000313" key="13">
    <source>
        <dbReference type="Proteomes" id="UP000035579"/>
    </source>
</evidence>
<dbReference type="Proteomes" id="UP000256345">
    <property type="component" value="Unassembled WGS sequence"/>
</dbReference>
<keyword evidence="14" id="KW-1185">Reference proteome</keyword>
<dbReference type="RefSeq" id="WP_047853947.1">
    <property type="nucleotide sequence ID" value="NZ_CP011509.1"/>
</dbReference>
<comment type="caution">
    <text evidence="8">Lacks conserved residue(s) required for the propagation of feature annotation.</text>
</comment>
<keyword evidence="6 8" id="KW-0342">GTP-binding</keyword>
<keyword evidence="1 8" id="KW-0963">Cytoplasm</keyword>
<accession>A0AAC8TA67</accession>
<dbReference type="Pfam" id="PF12804">
    <property type="entry name" value="NTP_transf_3"/>
    <property type="match status" value="1"/>
</dbReference>
<feature type="domain" description="MobA-like NTP transferase" evidence="10">
    <location>
        <begin position="17"/>
        <end position="168"/>
    </location>
</feature>
<dbReference type="PANTHER" id="PTHR19136">
    <property type="entry name" value="MOLYBDENUM COFACTOR GUANYLYLTRANSFERASE"/>
    <property type="match status" value="1"/>
</dbReference>
<comment type="function">
    <text evidence="8">Transfers a GMP moiety from GTP to Mo-molybdopterin (Mo-MPT) cofactor (Moco or molybdenum cofactor) to form Mo-molybdopterin guanine dinucleotide (Mo-MGD) cofactor.</text>
</comment>
<reference evidence="11 13" key="1">
    <citation type="submission" date="2015-05" db="EMBL/GenBank/DDBJ databases">
        <title>Genome assembly of Archangium gephyra DSM 2261.</title>
        <authorList>
            <person name="Sharma G."/>
            <person name="Subramanian S."/>
        </authorList>
    </citation>
    <scope>NUCLEOTIDE SEQUENCE [LARGE SCALE GENOMIC DNA]</scope>
    <source>
        <strain evidence="11 13">DSM 2261</strain>
    </source>
</reference>
<protein>
    <recommendedName>
        <fullName evidence="8">Probable molybdenum cofactor guanylyltransferase</fullName>
        <shortName evidence="8">MoCo guanylyltransferase</shortName>
        <ecNumber evidence="8">2.7.7.77</ecNumber>
    </recommendedName>
    <alternativeName>
        <fullName evidence="8">GTP:molybdopterin guanylyltransferase</fullName>
    </alternativeName>
    <alternativeName>
        <fullName evidence="8">Mo-MPT guanylyltransferase</fullName>
    </alternativeName>
    <alternativeName>
        <fullName evidence="8">Molybdopterin guanylyltransferase</fullName>
    </alternativeName>
    <alternativeName>
        <fullName evidence="8">Molybdopterin-guanine dinucleotide synthase</fullName>
        <shortName evidence="8">MGD synthase</shortName>
    </alternativeName>
</protein>
<comment type="cofactor">
    <cofactor evidence="8">
        <name>Mg(2+)</name>
        <dbReference type="ChEBI" id="CHEBI:18420"/>
    </cofactor>
</comment>
<dbReference type="InterPro" id="IPR013482">
    <property type="entry name" value="Molybde_CF_guanTrfase"/>
</dbReference>
<evidence type="ECO:0000256" key="6">
    <source>
        <dbReference type="ARBA" id="ARBA00023134"/>
    </source>
</evidence>
<evidence type="ECO:0000256" key="3">
    <source>
        <dbReference type="ARBA" id="ARBA00022723"/>
    </source>
</evidence>
<keyword evidence="3 8" id="KW-0479">Metal-binding</keyword>
<evidence type="ECO:0000256" key="8">
    <source>
        <dbReference type="HAMAP-Rule" id="MF_00316"/>
    </source>
</evidence>
<dbReference type="InterPro" id="IPR025877">
    <property type="entry name" value="MobA-like_NTP_Trfase"/>
</dbReference>
<dbReference type="GO" id="GO:0046872">
    <property type="term" value="F:metal ion binding"/>
    <property type="evidence" value="ECO:0007669"/>
    <property type="project" value="UniProtKB-KW"/>
</dbReference>
<dbReference type="CDD" id="cd02503">
    <property type="entry name" value="MobA"/>
    <property type="match status" value="1"/>
</dbReference>
<comment type="subcellular location">
    <subcellularLocation>
        <location evidence="8">Cytoplasm</location>
    </subcellularLocation>
</comment>
<keyword evidence="7 8" id="KW-0501">Molybdenum cofactor biosynthesis</keyword>
<dbReference type="HAMAP" id="MF_00316">
    <property type="entry name" value="MobA"/>
    <property type="match status" value="1"/>
</dbReference>
<dbReference type="GO" id="GO:0005737">
    <property type="term" value="C:cytoplasm"/>
    <property type="evidence" value="ECO:0007669"/>
    <property type="project" value="UniProtKB-SubCell"/>
</dbReference>
<feature type="binding site" evidence="8">
    <location>
        <position position="76"/>
    </location>
    <ligand>
        <name>GTP</name>
        <dbReference type="ChEBI" id="CHEBI:37565"/>
    </ligand>
</feature>
<evidence type="ECO:0000313" key="11">
    <source>
        <dbReference type="EMBL" id="AKI98634.1"/>
    </source>
</evidence>
<dbReference type="SUPFAM" id="SSF53448">
    <property type="entry name" value="Nucleotide-diphospho-sugar transferases"/>
    <property type="match status" value="1"/>
</dbReference>
<gene>
    <name evidence="8" type="primary">mobA</name>
    <name evidence="11" type="ORF">AA314_00261</name>
    <name evidence="12" type="ORF">ATI61_10635</name>
</gene>
<comment type="catalytic activity">
    <reaction evidence="8">
        <text>Mo-molybdopterin + GTP + H(+) = Mo-molybdopterin guanine dinucleotide + diphosphate</text>
        <dbReference type="Rhea" id="RHEA:34243"/>
        <dbReference type="ChEBI" id="CHEBI:15378"/>
        <dbReference type="ChEBI" id="CHEBI:33019"/>
        <dbReference type="ChEBI" id="CHEBI:37565"/>
        <dbReference type="ChEBI" id="CHEBI:71302"/>
        <dbReference type="ChEBI" id="CHEBI:71310"/>
        <dbReference type="EC" id="2.7.7.77"/>
    </reaction>
</comment>
<evidence type="ECO:0000256" key="1">
    <source>
        <dbReference type="ARBA" id="ARBA00022490"/>
    </source>
</evidence>
<evidence type="ECO:0000256" key="5">
    <source>
        <dbReference type="ARBA" id="ARBA00022842"/>
    </source>
</evidence>
<sequence length="230" mass="24262">MSDRERSGPEYADVTLAVIAGGKGERLGGVAKGLLEVEGRTVLERVLELGRVCGDVLLVANEPGPYARFHLRTVGDVVRGRGAPGGVHAALVGARTEWVLAVACDMPFVSEAAVRVLLGARTPEVDAVCFTIGGRVEPLLALYRSALSDEWGEALKKEEPSLRALLSRCRTKHLPEDALRAVDAELRAVVSVNTPEDLARHGVSRPPSPPANTPSNTPPTLPSPSGRGTG</sequence>
<feature type="binding site" evidence="8">
    <location>
        <begin position="19"/>
        <end position="21"/>
    </location>
    <ligand>
        <name>GTP</name>
        <dbReference type="ChEBI" id="CHEBI:37565"/>
    </ligand>
</feature>
<dbReference type="GO" id="GO:0061603">
    <property type="term" value="F:molybdenum cofactor guanylyltransferase activity"/>
    <property type="evidence" value="ECO:0007669"/>
    <property type="project" value="UniProtKB-EC"/>
</dbReference>
<organism evidence="11 13">
    <name type="scientific">Archangium gephyra</name>
    <dbReference type="NCBI Taxonomy" id="48"/>
    <lineage>
        <taxon>Bacteria</taxon>
        <taxon>Pseudomonadati</taxon>
        <taxon>Myxococcota</taxon>
        <taxon>Myxococcia</taxon>
        <taxon>Myxococcales</taxon>
        <taxon>Cystobacterineae</taxon>
        <taxon>Archangiaceae</taxon>
        <taxon>Archangium</taxon>
    </lineage>
</organism>
<dbReference type="EMBL" id="CP011509">
    <property type="protein sequence ID" value="AKI98634.1"/>
    <property type="molecule type" value="Genomic_DNA"/>
</dbReference>
<feature type="compositionally biased region" description="Pro residues" evidence="9">
    <location>
        <begin position="206"/>
        <end position="222"/>
    </location>
</feature>
<dbReference type="GO" id="GO:0006777">
    <property type="term" value="P:Mo-molybdopterin cofactor biosynthetic process"/>
    <property type="evidence" value="ECO:0007669"/>
    <property type="project" value="UniProtKB-KW"/>
</dbReference>
<feature type="region of interest" description="Disordered" evidence="9">
    <location>
        <begin position="195"/>
        <end position="230"/>
    </location>
</feature>
<evidence type="ECO:0000313" key="12">
    <source>
        <dbReference type="EMBL" id="REG30566.1"/>
    </source>
</evidence>
<proteinExistence type="inferred from homology"/>
<keyword evidence="4 8" id="KW-0547">Nucleotide-binding</keyword>
<evidence type="ECO:0000256" key="9">
    <source>
        <dbReference type="SAM" id="MobiDB-lite"/>
    </source>
</evidence>
<comment type="domain">
    <text evidence="8">The N-terminal domain determines nucleotide recognition and specific binding, while the C-terminal domain determines the specific binding to the target protein.</text>
</comment>
<evidence type="ECO:0000256" key="4">
    <source>
        <dbReference type="ARBA" id="ARBA00022741"/>
    </source>
</evidence>
<keyword evidence="5 8" id="KW-0460">Magnesium</keyword>
<comment type="similarity">
    <text evidence="8">Belongs to the MobA family.</text>
</comment>
<dbReference type="AlphaFoldDB" id="A0AAC8TA67"/>
<evidence type="ECO:0000256" key="7">
    <source>
        <dbReference type="ARBA" id="ARBA00023150"/>
    </source>
</evidence>
<dbReference type="Gene3D" id="3.90.550.10">
    <property type="entry name" value="Spore Coat Polysaccharide Biosynthesis Protein SpsA, Chain A"/>
    <property type="match status" value="1"/>
</dbReference>
<name>A0AAC8TA67_9BACT</name>
<dbReference type="PANTHER" id="PTHR19136:SF81">
    <property type="entry name" value="MOLYBDENUM COFACTOR GUANYLYLTRANSFERASE"/>
    <property type="match status" value="1"/>
</dbReference>
<dbReference type="EC" id="2.7.7.77" evidence="8"/>
<feature type="binding site" evidence="8">
    <location>
        <position position="32"/>
    </location>
    <ligand>
        <name>GTP</name>
        <dbReference type="ChEBI" id="CHEBI:37565"/>
    </ligand>
</feature>
<dbReference type="InterPro" id="IPR029044">
    <property type="entry name" value="Nucleotide-diphossugar_trans"/>
</dbReference>
<feature type="binding site" evidence="8">
    <location>
        <position position="105"/>
    </location>
    <ligand>
        <name>Mg(2+)</name>
        <dbReference type="ChEBI" id="CHEBI:18420"/>
    </ligand>
</feature>
<evidence type="ECO:0000256" key="2">
    <source>
        <dbReference type="ARBA" id="ARBA00022679"/>
    </source>
</evidence>
<evidence type="ECO:0000259" key="10">
    <source>
        <dbReference type="Pfam" id="PF12804"/>
    </source>
</evidence>
<reference evidence="12 14" key="2">
    <citation type="submission" date="2018-08" db="EMBL/GenBank/DDBJ databases">
        <title>Genomic Encyclopedia of Archaeal and Bacterial Type Strains, Phase II (KMG-II): from individual species to whole genera.</title>
        <authorList>
            <person name="Goeker M."/>
        </authorList>
    </citation>
    <scope>NUCLEOTIDE SEQUENCE [LARGE SCALE GENOMIC DNA]</scope>
    <source>
        <strain evidence="12 14">DSM 2261</strain>
    </source>
</reference>
<feature type="binding site" evidence="8">
    <location>
        <position position="105"/>
    </location>
    <ligand>
        <name>GTP</name>
        <dbReference type="ChEBI" id="CHEBI:37565"/>
    </ligand>
</feature>
<dbReference type="EMBL" id="QUMU01000006">
    <property type="protein sequence ID" value="REG30566.1"/>
    <property type="molecule type" value="Genomic_DNA"/>
</dbReference>